<keyword evidence="1" id="KW-0472">Membrane</keyword>
<comment type="caution">
    <text evidence="2">The sequence shown here is derived from an EMBL/GenBank/DDBJ whole genome shotgun (WGS) entry which is preliminary data.</text>
</comment>
<keyword evidence="1" id="KW-1133">Transmembrane helix</keyword>
<evidence type="ECO:0000256" key="1">
    <source>
        <dbReference type="SAM" id="Phobius"/>
    </source>
</evidence>
<keyword evidence="1" id="KW-0812">Transmembrane</keyword>
<reference evidence="2" key="1">
    <citation type="submission" date="2021-03" db="EMBL/GenBank/DDBJ databases">
        <authorList>
            <person name="Wang G."/>
        </authorList>
    </citation>
    <scope>NUCLEOTIDE SEQUENCE</scope>
    <source>
        <strain evidence="2">KCTC 12899</strain>
    </source>
</reference>
<name>A0A8J7QD60_9BACT</name>
<organism evidence="2 3">
    <name type="scientific">Acanthopleuribacter pedis</name>
    <dbReference type="NCBI Taxonomy" id="442870"/>
    <lineage>
        <taxon>Bacteria</taxon>
        <taxon>Pseudomonadati</taxon>
        <taxon>Acidobacteriota</taxon>
        <taxon>Holophagae</taxon>
        <taxon>Acanthopleuribacterales</taxon>
        <taxon>Acanthopleuribacteraceae</taxon>
        <taxon>Acanthopleuribacter</taxon>
    </lineage>
</organism>
<sequence length="145" mass="16110">MIEIQSTQTQHFIRHQCNQCGAELRQYFGATKRDAATSEPHAHGDCPECAFGDIACTQCGDTLCPQHVRTLAKYADYLDPEMRADLKARYGTQVFCPLCFQNILRTPPSRRPPSAQSYFNVPVVLGLSSVFLIIVLGLRSCPAAF</sequence>
<evidence type="ECO:0000313" key="3">
    <source>
        <dbReference type="Proteomes" id="UP000664417"/>
    </source>
</evidence>
<feature type="transmembrane region" description="Helical" evidence="1">
    <location>
        <begin position="118"/>
        <end position="138"/>
    </location>
</feature>
<dbReference type="Proteomes" id="UP000664417">
    <property type="component" value="Unassembled WGS sequence"/>
</dbReference>
<proteinExistence type="predicted"/>
<dbReference type="EMBL" id="JAFREP010000007">
    <property type="protein sequence ID" value="MBO1318851.1"/>
    <property type="molecule type" value="Genomic_DNA"/>
</dbReference>
<evidence type="ECO:0000313" key="2">
    <source>
        <dbReference type="EMBL" id="MBO1318851.1"/>
    </source>
</evidence>
<gene>
    <name evidence="2" type="ORF">J3U88_10305</name>
</gene>
<dbReference type="RefSeq" id="WP_207858669.1">
    <property type="nucleotide sequence ID" value="NZ_JAFREP010000007.1"/>
</dbReference>
<dbReference type="AlphaFoldDB" id="A0A8J7QD60"/>
<accession>A0A8J7QD60</accession>
<keyword evidence="3" id="KW-1185">Reference proteome</keyword>
<protein>
    <submittedName>
        <fullName evidence="2">Uncharacterized protein</fullName>
    </submittedName>
</protein>